<keyword evidence="4" id="KW-1185">Reference proteome</keyword>
<dbReference type="CDD" id="cd09275">
    <property type="entry name" value="RNase_HI_RT_DIRS1"/>
    <property type="match status" value="1"/>
</dbReference>
<dbReference type="Proteomes" id="UP001153954">
    <property type="component" value="Unassembled WGS sequence"/>
</dbReference>
<evidence type="ECO:0000259" key="2">
    <source>
        <dbReference type="PROSITE" id="PS50878"/>
    </source>
</evidence>
<feature type="compositionally biased region" description="Basic and acidic residues" evidence="1">
    <location>
        <begin position="16"/>
        <end position="26"/>
    </location>
</feature>
<feature type="region of interest" description="Disordered" evidence="1">
    <location>
        <begin position="1"/>
        <end position="69"/>
    </location>
</feature>
<reference evidence="3" key="1">
    <citation type="submission" date="2022-03" db="EMBL/GenBank/DDBJ databases">
        <authorList>
            <person name="Tunstrom K."/>
        </authorList>
    </citation>
    <scope>NUCLEOTIDE SEQUENCE</scope>
</reference>
<dbReference type="CDD" id="cd03714">
    <property type="entry name" value="RT_DIRS1"/>
    <property type="match status" value="1"/>
</dbReference>
<gene>
    <name evidence="3" type="ORF">EEDITHA_LOCUS5184</name>
</gene>
<dbReference type="InterPro" id="IPR000477">
    <property type="entry name" value="RT_dom"/>
</dbReference>
<evidence type="ECO:0000313" key="3">
    <source>
        <dbReference type="EMBL" id="CAH2089093.1"/>
    </source>
</evidence>
<sequence>MDDLDKNSTCVNASVEEPRHDLSRDRVPRKRARSARSSSSSSSPSSSSDSTDSESSSDRKKKLPCGGAEPASVIDNDLLIDDSVSGILYNDGSDACASEPTQVQLPFNFDIETKLKEPAVPKAPDDLLKALQDIQYFNKSEWSEVRYSEVQKSYCHTPGFIDLEANEEIRAYDQLRHLAYADKAYAALTFCALKQRQALSSTLFSELLSWAYAEQGLNFNSLQDKITEVFSKGDFHKAFSDLLQLICGHRAEVIQMRRDGITNHVRDPLIKTTLRKIPPSDRNLFESESFTAALEKMGGVKKTFLPLAKPTSGSASQAGPSKTARYPPQGTAIMNALNDRATRVTVARRLQATTEVHFARGVAAKATSLRVRAKETVNASEFPQTTTLGTKTVSTDSTEFRAGRLALFYNRWEEMGAPNFLLRIITGYRIPFLLKPPLILPHVRKGPYITQESESMSALISQMKDQGVLEAVRCSPSFLSTMFLVPKSDGSDRPIFNLRALNDYVITEPFSLINVFRIPEFLQPGDWLCKVDLSQAYFHLPISPAHRRFLRLIYQGELLEMTCLPFGLSTAPKVFASLSNWVAQTLREQNLRIIVYLDDFLVVHQDKDTLQTHVRVLLNRLEYLGWQVNLKKSVVSPQKSLVYLGVHWDPWANKKSLPQDKVRNLIDKVSARLNSGKACLQELQSLVGLLNFASFVVPQGRLHHRSLLGFLNASLNMPVRKQIHLPDEVIEDLQWWLHNCHQTSAIHLPPPTHFVTTDASDLAWGAQVDGYAVSGVWTAQEKHLHCNLKEMLAILKVLETHGSLLCKSTALFQCDNRTVVAHLRNEGGTRSPPLMEVTYRVFRLLDYHQINLTVNYIPGIYNGHADHLSRHKQVPEWHLLPACTEKVFHKFGTPVVDLFASSRSNVVANYVSLDLTDTQALFHNAFSRQWNYHLAWVFPPPYLIPKVLAHLNSATGLYLLIVPRWCRVFWRADLKARAVAAPWSITNLKENLIDTTTGLPPPKVQEMVLEVWKCGGGRRV</sequence>
<dbReference type="Gene3D" id="3.30.70.270">
    <property type="match status" value="1"/>
</dbReference>
<accession>A0AAU9TQT6</accession>
<dbReference type="InterPro" id="IPR052055">
    <property type="entry name" value="Hepadnavirus_pol/RT"/>
</dbReference>
<dbReference type="EMBL" id="CAKOGL010000008">
    <property type="protein sequence ID" value="CAH2089093.1"/>
    <property type="molecule type" value="Genomic_DNA"/>
</dbReference>
<dbReference type="SUPFAM" id="SSF56672">
    <property type="entry name" value="DNA/RNA polymerases"/>
    <property type="match status" value="1"/>
</dbReference>
<evidence type="ECO:0000313" key="4">
    <source>
        <dbReference type="Proteomes" id="UP001153954"/>
    </source>
</evidence>
<feature type="compositionally biased region" description="Low complexity" evidence="1">
    <location>
        <begin position="35"/>
        <end position="54"/>
    </location>
</feature>
<feature type="domain" description="Reverse transcriptase" evidence="2">
    <location>
        <begin position="466"/>
        <end position="648"/>
    </location>
</feature>
<proteinExistence type="predicted"/>
<evidence type="ECO:0000256" key="1">
    <source>
        <dbReference type="SAM" id="MobiDB-lite"/>
    </source>
</evidence>
<comment type="caution">
    <text evidence="3">The sequence shown here is derived from an EMBL/GenBank/DDBJ whole genome shotgun (WGS) entry which is preliminary data.</text>
</comment>
<dbReference type="PANTHER" id="PTHR33050">
    <property type="entry name" value="REVERSE TRANSCRIPTASE DOMAIN-CONTAINING PROTEIN"/>
    <property type="match status" value="1"/>
</dbReference>
<dbReference type="AlphaFoldDB" id="A0AAU9TQT6"/>
<dbReference type="InterPro" id="IPR043128">
    <property type="entry name" value="Rev_trsase/Diguanyl_cyclase"/>
</dbReference>
<protein>
    <recommendedName>
        <fullName evidence="2">Reverse transcriptase domain-containing protein</fullName>
    </recommendedName>
</protein>
<dbReference type="Pfam" id="PF00078">
    <property type="entry name" value="RVT_1"/>
    <property type="match status" value="1"/>
</dbReference>
<dbReference type="PANTHER" id="PTHR33050:SF7">
    <property type="entry name" value="RIBONUCLEASE H"/>
    <property type="match status" value="1"/>
</dbReference>
<dbReference type="Gene3D" id="3.10.10.10">
    <property type="entry name" value="HIV Type 1 Reverse Transcriptase, subunit A, domain 1"/>
    <property type="match status" value="1"/>
</dbReference>
<dbReference type="InterPro" id="IPR043502">
    <property type="entry name" value="DNA/RNA_pol_sf"/>
</dbReference>
<dbReference type="GO" id="GO:0071897">
    <property type="term" value="P:DNA biosynthetic process"/>
    <property type="evidence" value="ECO:0007669"/>
    <property type="project" value="UniProtKB-ARBA"/>
</dbReference>
<organism evidence="3 4">
    <name type="scientific">Euphydryas editha</name>
    <name type="common">Edith's checkerspot</name>
    <dbReference type="NCBI Taxonomy" id="104508"/>
    <lineage>
        <taxon>Eukaryota</taxon>
        <taxon>Metazoa</taxon>
        <taxon>Ecdysozoa</taxon>
        <taxon>Arthropoda</taxon>
        <taxon>Hexapoda</taxon>
        <taxon>Insecta</taxon>
        <taxon>Pterygota</taxon>
        <taxon>Neoptera</taxon>
        <taxon>Endopterygota</taxon>
        <taxon>Lepidoptera</taxon>
        <taxon>Glossata</taxon>
        <taxon>Ditrysia</taxon>
        <taxon>Papilionoidea</taxon>
        <taxon>Nymphalidae</taxon>
        <taxon>Nymphalinae</taxon>
        <taxon>Euphydryas</taxon>
    </lineage>
</organism>
<dbReference type="PROSITE" id="PS50878">
    <property type="entry name" value="RT_POL"/>
    <property type="match status" value="1"/>
</dbReference>
<name>A0AAU9TQT6_EUPED</name>